<proteinExistence type="inferred from homology"/>
<dbReference type="Proteomes" id="UP000002415">
    <property type="component" value="Chromosome"/>
</dbReference>
<evidence type="ECO:0000256" key="4">
    <source>
        <dbReference type="RuleBase" id="RU003704"/>
    </source>
</evidence>
<dbReference type="RefSeq" id="WP_011994037.1">
    <property type="nucleotide sequence ID" value="NC_009718.1"/>
</dbReference>
<dbReference type="GO" id="GO:0006796">
    <property type="term" value="P:phosphate-containing compound metabolic process"/>
    <property type="evidence" value="ECO:0007669"/>
    <property type="project" value="UniProtKB-ARBA"/>
</dbReference>
<dbReference type="PROSITE" id="PS00584">
    <property type="entry name" value="PFKB_KINASES_2"/>
    <property type="match status" value="1"/>
</dbReference>
<dbReference type="InterPro" id="IPR002173">
    <property type="entry name" value="Carboh/pur_kinase_PfkB_CS"/>
</dbReference>
<evidence type="ECO:0000256" key="2">
    <source>
        <dbReference type="ARBA" id="ARBA00022679"/>
    </source>
</evidence>
<dbReference type="SUPFAM" id="SSF53613">
    <property type="entry name" value="Ribokinase-like"/>
    <property type="match status" value="1"/>
</dbReference>
<dbReference type="PANTHER" id="PTHR10584">
    <property type="entry name" value="SUGAR KINASE"/>
    <property type="match status" value="1"/>
</dbReference>
<reference evidence="6 7" key="1">
    <citation type="submission" date="2007-07" db="EMBL/GenBank/DDBJ databases">
        <title>Complete sequence of Fervidobacterium nodosum Rt17-B1.</title>
        <authorList>
            <consortium name="US DOE Joint Genome Institute"/>
            <person name="Copeland A."/>
            <person name="Lucas S."/>
            <person name="Lapidus A."/>
            <person name="Barry K."/>
            <person name="Glavina del Rio T."/>
            <person name="Dalin E."/>
            <person name="Tice H."/>
            <person name="Pitluck S."/>
            <person name="Saunders E."/>
            <person name="Brettin T."/>
            <person name="Bruce D."/>
            <person name="Detter J.C."/>
            <person name="Han C."/>
            <person name="Schmutz J."/>
            <person name="Larimer F."/>
            <person name="Land M."/>
            <person name="Hauser L."/>
            <person name="Kyrpides N."/>
            <person name="Mikhailova N."/>
            <person name="Nelson K."/>
            <person name="Gogarten J.P."/>
            <person name="Noll K."/>
            <person name="Richardson P."/>
        </authorList>
    </citation>
    <scope>NUCLEOTIDE SEQUENCE [LARGE SCALE GENOMIC DNA]</scope>
    <source>
        <strain evidence="7">ATCC 35602 / DSM 5306 / Rt17-B1</strain>
    </source>
</reference>
<dbReference type="STRING" id="381764.Fnod_0869"/>
<accession>A7HLD8</accession>
<dbReference type="PANTHER" id="PTHR10584:SF166">
    <property type="entry name" value="RIBOKINASE"/>
    <property type="match status" value="1"/>
</dbReference>
<dbReference type="InterPro" id="IPR029056">
    <property type="entry name" value="Ribokinase-like"/>
</dbReference>
<evidence type="ECO:0000256" key="1">
    <source>
        <dbReference type="ARBA" id="ARBA00010688"/>
    </source>
</evidence>
<dbReference type="GO" id="GO:0016301">
    <property type="term" value="F:kinase activity"/>
    <property type="evidence" value="ECO:0007669"/>
    <property type="project" value="UniProtKB-KW"/>
</dbReference>
<dbReference type="OrthoDB" id="9775849at2"/>
<keyword evidence="2 4" id="KW-0808">Transferase</keyword>
<dbReference type="HOGENOM" id="CLU_027634_2_2_0"/>
<dbReference type="Pfam" id="PF00294">
    <property type="entry name" value="PfkB"/>
    <property type="match status" value="1"/>
</dbReference>
<protein>
    <submittedName>
        <fullName evidence="6">PfkB domain protein</fullName>
    </submittedName>
</protein>
<dbReference type="Gene3D" id="3.40.1190.20">
    <property type="match status" value="1"/>
</dbReference>
<organism evidence="6 7">
    <name type="scientific">Fervidobacterium nodosum (strain ATCC 35602 / DSM 5306 / Rt17-B1)</name>
    <dbReference type="NCBI Taxonomy" id="381764"/>
    <lineage>
        <taxon>Bacteria</taxon>
        <taxon>Thermotogati</taxon>
        <taxon>Thermotogota</taxon>
        <taxon>Thermotogae</taxon>
        <taxon>Thermotogales</taxon>
        <taxon>Fervidobacteriaceae</taxon>
        <taxon>Fervidobacterium</taxon>
    </lineage>
</organism>
<name>A7HLD8_FERNB</name>
<evidence type="ECO:0000313" key="6">
    <source>
        <dbReference type="EMBL" id="ABS60721.1"/>
    </source>
</evidence>
<dbReference type="InterPro" id="IPR002139">
    <property type="entry name" value="Ribo/fructo_kinase"/>
</dbReference>
<dbReference type="PRINTS" id="PR00990">
    <property type="entry name" value="RIBOKINASE"/>
</dbReference>
<reference evidence="6 7" key="2">
    <citation type="journal article" date="2009" name="Proc. Natl. Acad. Sci. U.S.A.">
        <title>On the chimeric nature, thermophilic origin, and phylogenetic placement of the Thermotogales.</title>
        <authorList>
            <person name="Zhaxybayeva O."/>
            <person name="Swithers K.S."/>
            <person name="Lapierre P."/>
            <person name="Fournier G.P."/>
            <person name="Bickhart D.M."/>
            <person name="DeBoy R.T."/>
            <person name="Nelson K.E."/>
            <person name="Nesbo C.L."/>
            <person name="Doolittle W.F."/>
            <person name="Gogarten J.P."/>
            <person name="Noll K.M."/>
        </authorList>
    </citation>
    <scope>NUCLEOTIDE SEQUENCE [LARGE SCALE GENOMIC DNA]</scope>
    <source>
        <strain evidence="7">ATCC 35602 / DSM 5306 / Rt17-B1</strain>
    </source>
</reference>
<keyword evidence="3 4" id="KW-0418">Kinase</keyword>
<evidence type="ECO:0000259" key="5">
    <source>
        <dbReference type="Pfam" id="PF00294"/>
    </source>
</evidence>
<dbReference type="eggNOG" id="COG0524">
    <property type="taxonomic scope" value="Bacteria"/>
</dbReference>
<dbReference type="PROSITE" id="PS00583">
    <property type="entry name" value="PFKB_KINASES_1"/>
    <property type="match status" value="1"/>
</dbReference>
<dbReference type="AlphaFoldDB" id="A7HLD8"/>
<dbReference type="EMBL" id="CP000771">
    <property type="protein sequence ID" value="ABS60721.1"/>
    <property type="molecule type" value="Genomic_DNA"/>
</dbReference>
<keyword evidence="7" id="KW-1185">Reference proteome</keyword>
<gene>
    <name evidence="6" type="ordered locus">Fnod_0869</name>
</gene>
<evidence type="ECO:0000313" key="7">
    <source>
        <dbReference type="Proteomes" id="UP000002415"/>
    </source>
</evidence>
<dbReference type="KEGG" id="fno:Fnod_0869"/>
<sequence length="290" mass="31983">MTVTCIGKLNVDLFYPVKEIKVNENHVSEEIYINVGGKATNVSVALAKLGVNSTLITKVGEDEFGDFALKKLKEFGVNVIADRIERTGITFIIVDEKANNTMFNYLGANKFLCSDDVLRNEEIISKSDIVYFQSGIEPEVLNNLKKTNKNIFVELSEFIDLSLLNGISYASMNESEALRISNTTNVEDAADKLISLGIEKLFIKLGSKGSFYYSKKEKIFCESFKINPIDTTGAGDSFTAGIIYGLLNRMLVKKILKFANACGAITCLKKGTTESFPTLQQINSFLGPSL</sequence>
<feature type="domain" description="Carbohydrate kinase PfkB" evidence="5">
    <location>
        <begin position="3"/>
        <end position="278"/>
    </location>
</feature>
<evidence type="ECO:0000256" key="3">
    <source>
        <dbReference type="ARBA" id="ARBA00022777"/>
    </source>
</evidence>
<comment type="similarity">
    <text evidence="1 4">Belongs to the carbohydrate kinase PfkB family.</text>
</comment>
<dbReference type="InterPro" id="IPR011611">
    <property type="entry name" value="PfkB_dom"/>
</dbReference>